<feature type="chain" id="PRO_5014454414" evidence="4">
    <location>
        <begin position="19"/>
        <end position="526"/>
    </location>
</feature>
<sequence>MKKLVLTALLATLSAASAAGTLVFGANGEPVSLESGNITDGISILVQRQIYDTLVDFKDGTTDLAPGLASSWKANANNTAWTFNLRRNVKFTDGTPMNADAIVFNIERWWDKAHPYGFRDQGRTFEIIGDLLGGFKGDATAVIKGVVKVDDYTVRVDLNKPSSVFPNVIGSGYFGIASPAAIRKDGAKYGTPASTPVGTGPFVFESWKTGDRVTLSANKAYWGPKPRVDTVVIRSIKDASQRLNELKAGTIDFANDLTPDSLKNIQGDRNLVAVKRPSFNVGFLALNNRNQYIKNDKVRQAISMAINKKAIVDAFWNGLGVSNASFVPPVMAWANSPKVPADHKFDPAAAKKMLSDAGFPNGFSIDLWYMPVSRPYFPNPKPIAEAIAADLSAIGIKVNLKTEDWAKYLVDRNKEPGFDMYMIGWTGDYGDPDNFYGAYYGPNASDDINWNPPELVSLLEQGRAAATKEAKAKVYQQIHELTYNAGYRLPMVHSQPLAAARTYVKGWVPSPLGSEAFNKISLIGKK</sequence>
<keyword evidence="3 4" id="KW-0732">Signal</keyword>
<dbReference type="PANTHER" id="PTHR30290">
    <property type="entry name" value="PERIPLASMIC BINDING COMPONENT OF ABC TRANSPORTER"/>
    <property type="match status" value="1"/>
</dbReference>
<dbReference type="Pfam" id="PF00496">
    <property type="entry name" value="SBP_bac_5"/>
    <property type="match status" value="1"/>
</dbReference>
<evidence type="ECO:0000259" key="5">
    <source>
        <dbReference type="Pfam" id="PF00496"/>
    </source>
</evidence>
<organism evidence="6 7">
    <name type="scientific">Deinococcus koreensis</name>
    <dbReference type="NCBI Taxonomy" id="2054903"/>
    <lineage>
        <taxon>Bacteria</taxon>
        <taxon>Thermotogati</taxon>
        <taxon>Deinococcota</taxon>
        <taxon>Deinococci</taxon>
        <taxon>Deinococcales</taxon>
        <taxon>Deinococcaceae</taxon>
        <taxon>Deinococcus</taxon>
    </lineage>
</organism>
<dbReference type="InterPro" id="IPR030678">
    <property type="entry name" value="Peptide/Ni-bd"/>
</dbReference>
<dbReference type="RefSeq" id="WP_103313000.1">
    <property type="nucleotide sequence ID" value="NZ_PPPD01000001.1"/>
</dbReference>
<evidence type="ECO:0000313" key="7">
    <source>
        <dbReference type="Proteomes" id="UP000236379"/>
    </source>
</evidence>
<accession>A0A2K3V1B6</accession>
<dbReference type="PROSITE" id="PS01040">
    <property type="entry name" value="SBP_BACTERIAL_5"/>
    <property type="match status" value="1"/>
</dbReference>
<keyword evidence="2" id="KW-0813">Transport</keyword>
<name>A0A2K3V1B6_9DEIO</name>
<reference evidence="6 7" key="1">
    <citation type="submission" date="2018-01" db="EMBL/GenBank/DDBJ databases">
        <title>Deinococcus koreensis sp. nov., a radiation-resistant bacterium isolated from river water.</title>
        <authorList>
            <person name="Choi A."/>
        </authorList>
    </citation>
    <scope>NUCLEOTIDE SEQUENCE [LARGE SCALE GENOMIC DNA]</scope>
    <source>
        <strain evidence="6 7">SJW1-2</strain>
    </source>
</reference>
<protein>
    <submittedName>
        <fullName evidence="6">ABC transporter substrate-binding protein</fullName>
    </submittedName>
</protein>
<comment type="similarity">
    <text evidence="1">Belongs to the bacterial solute-binding protein 5 family.</text>
</comment>
<evidence type="ECO:0000256" key="4">
    <source>
        <dbReference type="SAM" id="SignalP"/>
    </source>
</evidence>
<feature type="domain" description="Solute-binding protein family 5" evidence="5">
    <location>
        <begin position="64"/>
        <end position="445"/>
    </location>
</feature>
<comment type="caution">
    <text evidence="6">The sequence shown here is derived from an EMBL/GenBank/DDBJ whole genome shotgun (WGS) entry which is preliminary data.</text>
</comment>
<dbReference type="Gene3D" id="3.40.190.10">
    <property type="entry name" value="Periplasmic binding protein-like II"/>
    <property type="match status" value="1"/>
</dbReference>
<feature type="signal peptide" evidence="4">
    <location>
        <begin position="1"/>
        <end position="18"/>
    </location>
</feature>
<evidence type="ECO:0000256" key="2">
    <source>
        <dbReference type="ARBA" id="ARBA00022448"/>
    </source>
</evidence>
<dbReference type="GO" id="GO:0042597">
    <property type="term" value="C:periplasmic space"/>
    <property type="evidence" value="ECO:0007669"/>
    <property type="project" value="UniProtKB-ARBA"/>
</dbReference>
<dbReference type="InterPro" id="IPR023765">
    <property type="entry name" value="SBP_5_CS"/>
</dbReference>
<gene>
    <name evidence="6" type="ORF">CVO96_15500</name>
</gene>
<dbReference type="GO" id="GO:1904680">
    <property type="term" value="F:peptide transmembrane transporter activity"/>
    <property type="evidence" value="ECO:0007669"/>
    <property type="project" value="TreeGrafter"/>
</dbReference>
<dbReference type="EMBL" id="PPPD01000001">
    <property type="protein sequence ID" value="PNY82568.1"/>
    <property type="molecule type" value="Genomic_DNA"/>
</dbReference>
<proteinExistence type="inferred from homology"/>
<evidence type="ECO:0000313" key="6">
    <source>
        <dbReference type="EMBL" id="PNY82568.1"/>
    </source>
</evidence>
<evidence type="ECO:0000256" key="3">
    <source>
        <dbReference type="ARBA" id="ARBA00022729"/>
    </source>
</evidence>
<dbReference type="GO" id="GO:0015833">
    <property type="term" value="P:peptide transport"/>
    <property type="evidence" value="ECO:0007669"/>
    <property type="project" value="TreeGrafter"/>
</dbReference>
<dbReference type="InterPro" id="IPR039424">
    <property type="entry name" value="SBP_5"/>
</dbReference>
<dbReference type="OrthoDB" id="137511at2"/>
<dbReference type="Gene3D" id="3.90.76.10">
    <property type="entry name" value="Dipeptide-binding Protein, Domain 1"/>
    <property type="match status" value="1"/>
</dbReference>
<dbReference type="PIRSF" id="PIRSF002741">
    <property type="entry name" value="MppA"/>
    <property type="match status" value="1"/>
</dbReference>
<dbReference type="Proteomes" id="UP000236379">
    <property type="component" value="Unassembled WGS sequence"/>
</dbReference>
<dbReference type="InterPro" id="IPR000914">
    <property type="entry name" value="SBP_5_dom"/>
</dbReference>
<evidence type="ECO:0000256" key="1">
    <source>
        <dbReference type="ARBA" id="ARBA00005695"/>
    </source>
</evidence>
<keyword evidence="7" id="KW-1185">Reference proteome</keyword>
<dbReference type="SUPFAM" id="SSF53850">
    <property type="entry name" value="Periplasmic binding protein-like II"/>
    <property type="match status" value="1"/>
</dbReference>
<dbReference type="Gene3D" id="3.10.105.10">
    <property type="entry name" value="Dipeptide-binding Protein, Domain 3"/>
    <property type="match status" value="1"/>
</dbReference>
<dbReference type="PANTHER" id="PTHR30290:SF9">
    <property type="entry name" value="OLIGOPEPTIDE-BINDING PROTEIN APPA"/>
    <property type="match status" value="1"/>
</dbReference>
<dbReference type="AlphaFoldDB" id="A0A2K3V1B6"/>
<dbReference type="GO" id="GO:0043190">
    <property type="term" value="C:ATP-binding cassette (ABC) transporter complex"/>
    <property type="evidence" value="ECO:0007669"/>
    <property type="project" value="InterPro"/>
</dbReference>
<dbReference type="CDD" id="cd08493">
    <property type="entry name" value="PBP2_DppA_like"/>
    <property type="match status" value="1"/>
</dbReference>
<dbReference type="FunFam" id="3.90.76.10:FF:000025">
    <property type="entry name" value="Extracellular solute-binding protein, family 5"/>
    <property type="match status" value="1"/>
</dbReference>